<evidence type="ECO:0000313" key="4">
    <source>
        <dbReference type="Proteomes" id="UP000248314"/>
    </source>
</evidence>
<evidence type="ECO:0000313" key="3">
    <source>
        <dbReference type="EMBL" id="PXX22134.1"/>
    </source>
</evidence>
<evidence type="ECO:0000256" key="2">
    <source>
        <dbReference type="SAM" id="SignalP"/>
    </source>
</evidence>
<protein>
    <recommendedName>
        <fullName evidence="5">Inverse autotransporter beta-domain domain-containing protein</fullName>
    </recommendedName>
</protein>
<organism evidence="3 4">
    <name type="scientific">Hoylesella shahii DSM 15611 = JCM 12083</name>
    <dbReference type="NCBI Taxonomy" id="1122991"/>
    <lineage>
        <taxon>Bacteria</taxon>
        <taxon>Pseudomonadati</taxon>
        <taxon>Bacteroidota</taxon>
        <taxon>Bacteroidia</taxon>
        <taxon>Bacteroidales</taxon>
        <taxon>Prevotellaceae</taxon>
        <taxon>Hoylesella</taxon>
    </lineage>
</organism>
<keyword evidence="4" id="KW-1185">Reference proteome</keyword>
<feature type="compositionally biased region" description="Low complexity" evidence="1">
    <location>
        <begin position="44"/>
        <end position="56"/>
    </location>
</feature>
<evidence type="ECO:0008006" key="5">
    <source>
        <dbReference type="Google" id="ProtNLM"/>
    </source>
</evidence>
<accession>A0A318HUL5</accession>
<sequence>MKQICLLICGLLCCTNALAQEQKKLRKTVQTTERPLPKPRQAEPNPTLSPTTTLFTSPNVQEKPLSIADSIAIANRFWNANDNLNLRLTQPMPTQTTSLSSTPATNYNRAGQLGEWKGLNFYGQSYRETFPAMLVRQGATVGVSRTWDKLSFSAFASADRYRTFHTATQFGLGGSLSYRFSPYVSATAFGSYYSVQPFLSLATFPYVNSSAYGGYFTLENDRYGVDLGVQRRYDSYRQQWIVSPILTPKYHFPQKFTIEVPVGEMVRDVLEKLIFERHNSSPTIMPAVPHTR</sequence>
<gene>
    <name evidence="3" type="ORF">EJ73_01352</name>
</gene>
<feature type="chain" id="PRO_5016379266" description="Inverse autotransporter beta-domain domain-containing protein" evidence="2">
    <location>
        <begin position="20"/>
        <end position="292"/>
    </location>
</feature>
<name>A0A318HUL5_9BACT</name>
<comment type="caution">
    <text evidence="3">The sequence shown here is derived from an EMBL/GenBank/DDBJ whole genome shotgun (WGS) entry which is preliminary data.</text>
</comment>
<keyword evidence="2" id="KW-0732">Signal</keyword>
<dbReference type="RefSeq" id="WP_025815732.1">
    <property type="nucleotide sequence ID" value="NZ_BAIZ01000010.1"/>
</dbReference>
<evidence type="ECO:0000256" key="1">
    <source>
        <dbReference type="SAM" id="MobiDB-lite"/>
    </source>
</evidence>
<feature type="signal peptide" evidence="2">
    <location>
        <begin position="1"/>
        <end position="19"/>
    </location>
</feature>
<dbReference type="EMBL" id="QJJX01000013">
    <property type="protein sequence ID" value="PXX22134.1"/>
    <property type="molecule type" value="Genomic_DNA"/>
</dbReference>
<dbReference type="AlphaFoldDB" id="A0A318HUL5"/>
<proteinExistence type="predicted"/>
<dbReference type="Proteomes" id="UP000248314">
    <property type="component" value="Unassembled WGS sequence"/>
</dbReference>
<dbReference type="OrthoDB" id="1070623at2"/>
<reference evidence="3 4" key="1">
    <citation type="submission" date="2018-05" db="EMBL/GenBank/DDBJ databases">
        <title>Genomic Encyclopedia of Type Strains, Phase I: the one thousand microbial genomes (KMG-I) project.</title>
        <authorList>
            <person name="Kyrpides N."/>
        </authorList>
    </citation>
    <scope>NUCLEOTIDE SEQUENCE [LARGE SCALE GENOMIC DNA]</scope>
    <source>
        <strain evidence="3 4">DSM 15611</strain>
    </source>
</reference>
<feature type="region of interest" description="Disordered" evidence="1">
    <location>
        <begin position="26"/>
        <end position="56"/>
    </location>
</feature>